<evidence type="ECO:0000259" key="4">
    <source>
        <dbReference type="Pfam" id="PF01591"/>
    </source>
</evidence>
<evidence type="ECO:0000256" key="1">
    <source>
        <dbReference type="ARBA" id="ARBA00022741"/>
    </source>
</evidence>
<comment type="caution">
    <text evidence="5">The sequence shown here is derived from an EMBL/GenBank/DDBJ whole genome shotgun (WGS) entry which is preliminary data.</text>
</comment>
<evidence type="ECO:0000256" key="3">
    <source>
        <dbReference type="SAM" id="MobiDB-lite"/>
    </source>
</evidence>
<feature type="region of interest" description="Disordered" evidence="3">
    <location>
        <begin position="184"/>
        <end position="247"/>
    </location>
</feature>
<feature type="domain" description="6-phosphofructo-2-kinase" evidence="4">
    <location>
        <begin position="252"/>
        <end position="313"/>
    </location>
</feature>
<feature type="compositionally biased region" description="Polar residues" evidence="3">
    <location>
        <begin position="195"/>
        <end position="211"/>
    </location>
</feature>
<name>A0A9P9WPF2_9PEZI</name>
<dbReference type="CDD" id="cd07067">
    <property type="entry name" value="HP_PGM_like"/>
    <property type="match status" value="1"/>
</dbReference>
<dbReference type="Proteomes" id="UP000829685">
    <property type="component" value="Unassembled WGS sequence"/>
</dbReference>
<dbReference type="PROSITE" id="PS00175">
    <property type="entry name" value="PG_MUTASE"/>
    <property type="match status" value="1"/>
</dbReference>
<keyword evidence="1" id="KW-0547">Nucleotide-binding</keyword>
<evidence type="ECO:0000256" key="2">
    <source>
        <dbReference type="ARBA" id="ARBA00022840"/>
    </source>
</evidence>
<dbReference type="GO" id="GO:0005524">
    <property type="term" value="F:ATP binding"/>
    <property type="evidence" value="ECO:0007669"/>
    <property type="project" value="UniProtKB-KW"/>
</dbReference>
<protein>
    <recommendedName>
        <fullName evidence="4">6-phosphofructo-2-kinase domain-containing protein</fullName>
    </recommendedName>
</protein>
<reference evidence="5" key="1">
    <citation type="submission" date="2021-03" db="EMBL/GenBank/DDBJ databases">
        <title>Revisited historic fungal species revealed as producer of novel bioactive compounds through whole genome sequencing and comparative genomics.</title>
        <authorList>
            <person name="Vignolle G.A."/>
            <person name="Hochenegger N."/>
            <person name="Mach R.L."/>
            <person name="Mach-Aigner A.R."/>
            <person name="Javad Rahimi M."/>
            <person name="Salim K.A."/>
            <person name="Chan C.M."/>
            <person name="Lim L.B.L."/>
            <person name="Cai F."/>
            <person name="Druzhinina I.S."/>
            <person name="U'Ren J.M."/>
            <person name="Derntl C."/>
        </authorList>
    </citation>
    <scope>NUCLEOTIDE SEQUENCE</scope>
    <source>
        <strain evidence="5">TUCIM 5799</strain>
    </source>
</reference>
<evidence type="ECO:0000313" key="6">
    <source>
        <dbReference type="Proteomes" id="UP000829685"/>
    </source>
</evidence>
<sequence>MSGTQPIATRRIHQHHFTAPERSPVLSAPLLAPNTSVSPAQAQPQAHRLIADLQAARRHLQLQLQQSSLARAAMANQPADATSQASPAAAAIPRSVPALPESDYSGRYALTPTPADTGFLSNPNTVLYDGNRSRANSAASRTSSDVMGPTSMPPPAPPPGIQRTAPNPSSLANALRAVNDGTNELSLKDIPLPTPSNESPYTKSISSTAPTSPRIPPVRQNSGTQTPRVRPHATTLNIPGMTKSTISPDGKIADRDVAAKLVIIMVGLPARGKSYITKKIKRYLSWQQHNARIFNVGNRRRVAVMSPVQGRQENPMDAHAQVAQVLLNGSGAKAQPPAQEQPKEPSDWNLNDPNAGSSMDQSANFFDPKNVSASAIREQLAIDTLDELLDYLLTGGGAVGILDATNSTIERRQRLFDHIKKREPKLGILFIESVCQDPNILEANMRLKLSGPDYRDKDPVKSLVDFKARVKQYESAYVPLGDYEEEHAMQYIKMIDVGKKLTHFGLEGFLSGGIAHYLSSFNLAPRQIWITRHGQSADNQLGKIGGNSGLTERGHLYAACLYQFITQKRQEWLVEQKNKVAQSSFPPLPGDRSPPYPEMNRELDEKNTCVWTSMLRRSIETAEYFEADDDYDTKAFEMLNELNAGKFEGLTYHDIARDHTDEYTKRQMDKLHYVYPGVGGEGYLQIISRLRDMVREMERIKDHVLIIGHRSVCRVLMAYFMDLTRDDIADLDVPLGMLYAIEPKPYGIEFHAYKYNEANRWFDEIPNYKPTKTVDVHA</sequence>
<dbReference type="Gene3D" id="3.40.50.300">
    <property type="entry name" value="P-loop containing nucleotide triphosphate hydrolases"/>
    <property type="match status" value="1"/>
</dbReference>
<feature type="compositionally biased region" description="Polar residues" evidence="3">
    <location>
        <begin position="348"/>
        <end position="364"/>
    </location>
</feature>
<dbReference type="GO" id="GO:0006000">
    <property type="term" value="P:fructose metabolic process"/>
    <property type="evidence" value="ECO:0007669"/>
    <property type="project" value="InterPro"/>
</dbReference>
<dbReference type="PRINTS" id="PR00991">
    <property type="entry name" value="6PFRUCTKNASE"/>
</dbReference>
<dbReference type="AlphaFoldDB" id="A0A9P9WPF2"/>
<dbReference type="InterPro" id="IPR029033">
    <property type="entry name" value="His_PPase_superfam"/>
</dbReference>
<dbReference type="PANTHER" id="PTHR10606:SF32">
    <property type="entry name" value="6-PHOSPHOFRUCTO-2-KINASE 1"/>
    <property type="match status" value="1"/>
</dbReference>
<dbReference type="OrthoDB" id="267323at2759"/>
<dbReference type="InterPro" id="IPR013079">
    <property type="entry name" value="6Phosfructo_kin"/>
</dbReference>
<feature type="region of interest" description="Disordered" evidence="3">
    <location>
        <begin position="1"/>
        <end position="21"/>
    </location>
</feature>
<feature type="compositionally biased region" description="Polar residues" evidence="3">
    <location>
        <begin position="234"/>
        <end position="247"/>
    </location>
</feature>
<feature type="region of interest" description="Disordered" evidence="3">
    <location>
        <begin position="331"/>
        <end position="364"/>
    </location>
</feature>
<dbReference type="GO" id="GO:0003873">
    <property type="term" value="F:6-phosphofructo-2-kinase activity"/>
    <property type="evidence" value="ECO:0007669"/>
    <property type="project" value="InterPro"/>
</dbReference>
<dbReference type="Pfam" id="PF00300">
    <property type="entry name" value="His_Phos_1"/>
    <property type="match status" value="1"/>
</dbReference>
<organism evidence="5 6">
    <name type="scientific">Neoarthrinium moseri</name>
    <dbReference type="NCBI Taxonomy" id="1658444"/>
    <lineage>
        <taxon>Eukaryota</taxon>
        <taxon>Fungi</taxon>
        <taxon>Dikarya</taxon>
        <taxon>Ascomycota</taxon>
        <taxon>Pezizomycotina</taxon>
        <taxon>Sordariomycetes</taxon>
        <taxon>Xylariomycetidae</taxon>
        <taxon>Amphisphaeriales</taxon>
        <taxon>Apiosporaceae</taxon>
        <taxon>Neoarthrinium</taxon>
    </lineage>
</organism>
<dbReference type="GO" id="GO:0005829">
    <property type="term" value="C:cytosol"/>
    <property type="evidence" value="ECO:0007669"/>
    <property type="project" value="TreeGrafter"/>
</dbReference>
<evidence type="ECO:0000313" key="5">
    <source>
        <dbReference type="EMBL" id="KAI1873449.1"/>
    </source>
</evidence>
<accession>A0A9P9WPF2</accession>
<gene>
    <name evidence="5" type="ORF">JX265_005071</name>
</gene>
<feature type="domain" description="6-phosphofructo-2-kinase" evidence="4">
    <location>
        <begin position="358"/>
        <end position="523"/>
    </location>
</feature>
<feature type="compositionally biased region" description="Low complexity" evidence="3">
    <location>
        <begin position="133"/>
        <end position="144"/>
    </location>
</feature>
<keyword evidence="6" id="KW-1185">Reference proteome</keyword>
<feature type="region of interest" description="Disordered" evidence="3">
    <location>
        <begin position="103"/>
        <end position="168"/>
    </location>
</feature>
<dbReference type="SUPFAM" id="SSF52540">
    <property type="entry name" value="P-loop containing nucleoside triphosphate hydrolases"/>
    <property type="match status" value="1"/>
</dbReference>
<dbReference type="Gene3D" id="3.40.50.1240">
    <property type="entry name" value="Phosphoglycerate mutase-like"/>
    <property type="match status" value="1"/>
</dbReference>
<keyword evidence="2" id="KW-0067">ATP-binding</keyword>
<dbReference type="SUPFAM" id="SSF53254">
    <property type="entry name" value="Phosphoglycerate mutase-like"/>
    <property type="match status" value="1"/>
</dbReference>
<dbReference type="GO" id="GO:0006003">
    <property type="term" value="P:fructose 2,6-bisphosphate metabolic process"/>
    <property type="evidence" value="ECO:0007669"/>
    <property type="project" value="InterPro"/>
</dbReference>
<dbReference type="InterPro" id="IPR027417">
    <property type="entry name" value="P-loop_NTPase"/>
</dbReference>
<dbReference type="SMART" id="SM00855">
    <property type="entry name" value="PGAM"/>
    <property type="match status" value="1"/>
</dbReference>
<dbReference type="EMBL" id="JAFIMR010000010">
    <property type="protein sequence ID" value="KAI1873449.1"/>
    <property type="molecule type" value="Genomic_DNA"/>
</dbReference>
<feature type="compositionally biased region" description="Pro residues" evidence="3">
    <location>
        <begin position="151"/>
        <end position="160"/>
    </location>
</feature>
<dbReference type="PANTHER" id="PTHR10606">
    <property type="entry name" value="6-PHOSPHOFRUCTO-2-KINASE/FRUCTOSE-2,6-BISPHOSPHATASE"/>
    <property type="match status" value="1"/>
</dbReference>
<dbReference type="InterPro" id="IPR001345">
    <property type="entry name" value="PG/BPGM_mutase_AS"/>
</dbReference>
<dbReference type="InterPro" id="IPR013078">
    <property type="entry name" value="His_Pase_superF_clade-1"/>
</dbReference>
<dbReference type="InterPro" id="IPR003094">
    <property type="entry name" value="6Pfruct_kin"/>
</dbReference>
<dbReference type="Pfam" id="PF01591">
    <property type="entry name" value="6PF2K"/>
    <property type="match status" value="2"/>
</dbReference>
<proteinExistence type="predicted"/>